<dbReference type="RefSeq" id="WP_134117039.1">
    <property type="nucleotide sequence ID" value="NZ_SOEG01000015.1"/>
</dbReference>
<dbReference type="InterPro" id="IPR008007">
    <property type="entry name" value="Peptidase_M42"/>
</dbReference>
<dbReference type="InterPro" id="IPR001261">
    <property type="entry name" value="ArgE/DapE_CS"/>
</dbReference>
<dbReference type="PANTHER" id="PTHR42994:SF2">
    <property type="entry name" value="PEPTIDASE"/>
    <property type="match status" value="1"/>
</dbReference>
<evidence type="ECO:0000313" key="11">
    <source>
        <dbReference type="Proteomes" id="UP000295832"/>
    </source>
</evidence>
<proteinExistence type="inferred from homology"/>
<dbReference type="AlphaFoldDB" id="A0A4R8H747"/>
<comment type="cofactor">
    <cofactor evidence="8">
        <name>a divalent metal cation</name>
        <dbReference type="ChEBI" id="CHEBI:60240"/>
    </cofactor>
    <text evidence="8">Binds 2 divalent metal cations per subunit.</text>
</comment>
<evidence type="ECO:0000256" key="1">
    <source>
        <dbReference type="ARBA" id="ARBA00001947"/>
    </source>
</evidence>
<dbReference type="Gene3D" id="3.40.630.10">
    <property type="entry name" value="Zn peptidases"/>
    <property type="match status" value="1"/>
</dbReference>
<organism evidence="10 11">
    <name type="scientific">Orenia marismortui</name>
    <dbReference type="NCBI Taxonomy" id="46469"/>
    <lineage>
        <taxon>Bacteria</taxon>
        <taxon>Bacillati</taxon>
        <taxon>Bacillota</taxon>
        <taxon>Clostridia</taxon>
        <taxon>Halanaerobiales</taxon>
        <taxon>Halobacteroidaceae</taxon>
        <taxon>Orenia</taxon>
    </lineage>
</organism>
<dbReference type="Pfam" id="PF01546">
    <property type="entry name" value="Peptidase_M20"/>
    <property type="match status" value="1"/>
</dbReference>
<evidence type="ECO:0000256" key="8">
    <source>
        <dbReference type="PIRSR" id="PIRSR001123-2"/>
    </source>
</evidence>
<dbReference type="SUPFAM" id="SSF53187">
    <property type="entry name" value="Zn-dependent exopeptidases"/>
    <property type="match status" value="1"/>
</dbReference>
<feature type="domain" description="Peptidase M20 dimerisation" evidence="9">
    <location>
        <begin position="182"/>
        <end position="271"/>
    </location>
</feature>
<dbReference type="NCBIfam" id="TIGR01883">
    <property type="entry name" value="PepT-like"/>
    <property type="match status" value="1"/>
</dbReference>
<comment type="similarity">
    <text evidence="7">Belongs to the peptidase M42 family.</text>
</comment>
<keyword evidence="10" id="KW-0031">Aminopeptidase</keyword>
<evidence type="ECO:0000256" key="7">
    <source>
        <dbReference type="PIRNR" id="PIRNR001123"/>
    </source>
</evidence>
<evidence type="ECO:0000313" key="10">
    <source>
        <dbReference type="EMBL" id="TDX51191.1"/>
    </source>
</evidence>
<dbReference type="SUPFAM" id="SSF55031">
    <property type="entry name" value="Bacterial exopeptidase dimerisation domain"/>
    <property type="match status" value="1"/>
</dbReference>
<evidence type="ECO:0000256" key="3">
    <source>
        <dbReference type="ARBA" id="ARBA00022723"/>
    </source>
</evidence>
<dbReference type="PROSITE" id="PS00759">
    <property type="entry name" value="ARGE_DAPE_CPG2_2"/>
    <property type="match status" value="1"/>
</dbReference>
<comment type="cofactor">
    <cofactor evidence="1">
        <name>Zn(2+)</name>
        <dbReference type="ChEBI" id="CHEBI:29105"/>
    </cofactor>
</comment>
<keyword evidence="11" id="KW-1185">Reference proteome</keyword>
<sequence>MNQERIVNFFLELVQIDSVSKEEGNLAEYLVKLLEELGLEVRRDNIAQEVGGQSGNIIAKLAGDSSKPTLLLSSHMDTVTPGKGIKPVIKDGVIYSKGDTILGSDDKAGITTIIEALRVIKEEEIEHGDIEVVLTIGEEIGLLGSKNLDYNLIEADYGIVFDSGGPIGSIFTQAPTQDKIYVKVKGKAAHAGMNPSSGINAIKVASVALSNMKLGQVDDETTANIGVIKGGQATNIVPDLVELEGEARSLKEDKLDRQTKHMCDIFNKAANKFKAEVDIDVQRMYPAFDLARNTKIVDIAIKAARKIGIKPSLQSTGGGSDANIFNGHGIPTINTSVGMNDVHSTEENIKINDLVSAVKYCLSIIEESGI</sequence>
<name>A0A4R8H747_9FIRM</name>
<keyword evidence="6" id="KW-0482">Metalloprotease</keyword>
<keyword evidence="2" id="KW-0645">Protease</keyword>
<keyword evidence="4" id="KW-0378">Hydrolase</keyword>
<dbReference type="STRING" id="926561.GCA_000379025_02852"/>
<comment type="caution">
    <text evidence="10">The sequence shown here is derived from an EMBL/GenBank/DDBJ whole genome shotgun (WGS) entry which is preliminary data.</text>
</comment>
<reference evidence="10 11" key="1">
    <citation type="submission" date="2019-03" db="EMBL/GenBank/DDBJ databases">
        <title>Subsurface microbial communities from deep shales in Ohio and West Virginia, USA.</title>
        <authorList>
            <person name="Wrighton K."/>
        </authorList>
    </citation>
    <scope>NUCLEOTIDE SEQUENCE [LARGE SCALE GENOMIC DNA]</scope>
    <source>
        <strain evidence="10 11">MSL 6dP</strain>
    </source>
</reference>
<dbReference type="PIRSF" id="PIRSF001123">
    <property type="entry name" value="PepA_GA"/>
    <property type="match status" value="1"/>
</dbReference>
<gene>
    <name evidence="10" type="ORF">C7959_11567</name>
</gene>
<dbReference type="PROSITE" id="PS00758">
    <property type="entry name" value="ARGE_DAPE_CPG2_1"/>
    <property type="match status" value="1"/>
</dbReference>
<evidence type="ECO:0000256" key="6">
    <source>
        <dbReference type="ARBA" id="ARBA00023049"/>
    </source>
</evidence>
<dbReference type="EMBL" id="SOEG01000015">
    <property type="protein sequence ID" value="TDX51191.1"/>
    <property type="molecule type" value="Genomic_DNA"/>
</dbReference>
<dbReference type="GO" id="GO:0004177">
    <property type="term" value="F:aminopeptidase activity"/>
    <property type="evidence" value="ECO:0007669"/>
    <property type="project" value="UniProtKB-UniRule"/>
</dbReference>
<keyword evidence="3 8" id="KW-0479">Metal-binding</keyword>
<dbReference type="PANTHER" id="PTHR42994">
    <property type="entry name" value="PEPTIDASE T"/>
    <property type="match status" value="1"/>
</dbReference>
<dbReference type="InterPro" id="IPR036264">
    <property type="entry name" value="Bact_exopeptidase_dim_dom"/>
</dbReference>
<dbReference type="Gene3D" id="3.30.70.360">
    <property type="match status" value="1"/>
</dbReference>
<dbReference type="GO" id="GO:0006508">
    <property type="term" value="P:proteolysis"/>
    <property type="evidence" value="ECO:0007669"/>
    <property type="project" value="UniProtKB-KW"/>
</dbReference>
<dbReference type="InterPro" id="IPR002933">
    <property type="entry name" value="Peptidase_M20"/>
</dbReference>
<evidence type="ECO:0000256" key="5">
    <source>
        <dbReference type="ARBA" id="ARBA00022833"/>
    </source>
</evidence>
<keyword evidence="5" id="KW-0862">Zinc</keyword>
<accession>A0A4R8H747</accession>
<dbReference type="Pfam" id="PF07687">
    <property type="entry name" value="M20_dimer"/>
    <property type="match status" value="1"/>
</dbReference>
<dbReference type="Proteomes" id="UP000295832">
    <property type="component" value="Unassembled WGS sequence"/>
</dbReference>
<feature type="binding site" evidence="8">
    <location>
        <position position="343"/>
    </location>
    <ligand>
        <name>Zn(2+)</name>
        <dbReference type="ChEBI" id="CHEBI:29105"/>
        <label>2</label>
    </ligand>
</feature>
<dbReference type="InterPro" id="IPR011650">
    <property type="entry name" value="Peptidase_M20_dimer"/>
</dbReference>
<evidence type="ECO:0000259" key="9">
    <source>
        <dbReference type="Pfam" id="PF07687"/>
    </source>
</evidence>
<evidence type="ECO:0000256" key="2">
    <source>
        <dbReference type="ARBA" id="ARBA00022670"/>
    </source>
</evidence>
<protein>
    <submittedName>
        <fullName evidence="10">Tripeptide aminopeptidase</fullName>
    </submittedName>
</protein>
<dbReference type="GO" id="GO:0008237">
    <property type="term" value="F:metallopeptidase activity"/>
    <property type="evidence" value="ECO:0007669"/>
    <property type="project" value="UniProtKB-KW"/>
</dbReference>
<evidence type="ECO:0000256" key="4">
    <source>
        <dbReference type="ARBA" id="ARBA00022801"/>
    </source>
</evidence>
<dbReference type="GO" id="GO:0046872">
    <property type="term" value="F:metal ion binding"/>
    <property type="evidence" value="ECO:0007669"/>
    <property type="project" value="UniProtKB-UniRule"/>
</dbReference>
<dbReference type="InterPro" id="IPR010162">
    <property type="entry name" value="PepT-like"/>
</dbReference>